<evidence type="ECO:0000259" key="1">
    <source>
        <dbReference type="Pfam" id="PF01243"/>
    </source>
</evidence>
<protein>
    <submittedName>
        <fullName evidence="2">Pyridoxamine 5'-phosphate oxidase family protein</fullName>
    </submittedName>
</protein>
<dbReference type="SUPFAM" id="SSF50475">
    <property type="entry name" value="FMN-binding split barrel"/>
    <property type="match status" value="1"/>
</dbReference>
<dbReference type="RefSeq" id="WP_148636513.1">
    <property type="nucleotide sequence ID" value="NZ_VSLA01000002.1"/>
</dbReference>
<organism evidence="2 3">
    <name type="scientific">Acetobacterium wieringae</name>
    <dbReference type="NCBI Taxonomy" id="52694"/>
    <lineage>
        <taxon>Bacteria</taxon>
        <taxon>Bacillati</taxon>
        <taxon>Bacillota</taxon>
        <taxon>Clostridia</taxon>
        <taxon>Eubacteriales</taxon>
        <taxon>Eubacteriaceae</taxon>
        <taxon>Acetobacterium</taxon>
    </lineage>
</organism>
<sequence>MNKQEMYTLMNQNPAFYLATNDGDQPRVRGMLLYRADENGIIFHSGTMKDVYAQICQNPKVELCFNDYQSGCQLRVRGQLEIINDNNLKDEIANHPSRAFLKPWKESGELSDFYQTFAVFKLTGGTAITWTMDTNFAPKVDTLL</sequence>
<name>A0A5D0WVX7_9FIRM</name>
<gene>
    <name evidence="2" type="ORF">FXB42_02325</name>
</gene>
<evidence type="ECO:0000313" key="3">
    <source>
        <dbReference type="Proteomes" id="UP000322619"/>
    </source>
</evidence>
<dbReference type="Gene3D" id="2.30.110.10">
    <property type="entry name" value="Electron Transport, Fmn-binding Protein, Chain A"/>
    <property type="match status" value="1"/>
</dbReference>
<dbReference type="InterPro" id="IPR011576">
    <property type="entry name" value="Pyridox_Oxase_N"/>
</dbReference>
<dbReference type="InterPro" id="IPR012349">
    <property type="entry name" value="Split_barrel_FMN-bd"/>
</dbReference>
<proteinExistence type="predicted"/>
<dbReference type="EMBL" id="VSLA01000002">
    <property type="protein sequence ID" value="TYC88465.1"/>
    <property type="molecule type" value="Genomic_DNA"/>
</dbReference>
<feature type="domain" description="Pyridoxamine 5'-phosphate oxidase N-terminal" evidence="1">
    <location>
        <begin position="4"/>
        <end position="92"/>
    </location>
</feature>
<comment type="caution">
    <text evidence="2">The sequence shown here is derived from an EMBL/GenBank/DDBJ whole genome shotgun (WGS) entry which is preliminary data.</text>
</comment>
<dbReference type="Proteomes" id="UP000322619">
    <property type="component" value="Unassembled WGS sequence"/>
</dbReference>
<reference evidence="2 3" key="1">
    <citation type="submission" date="2019-08" db="EMBL/GenBank/DDBJ databases">
        <title>Isolation and enrichment of carboxydotrophic bacteria from anaerobic sludge for the production of bio-based chemicals from syngas.</title>
        <authorList>
            <person name="Antares A.L."/>
            <person name="Moreira J."/>
            <person name="Diender M."/>
            <person name="Parshina S.N."/>
            <person name="Stams A.J.M."/>
            <person name="Alves M."/>
            <person name="Alves J.I."/>
            <person name="Sousa D.Z."/>
        </authorList>
    </citation>
    <scope>NUCLEOTIDE SEQUENCE [LARGE SCALE GENOMIC DNA]</scope>
    <source>
        <strain evidence="2 3">JM</strain>
    </source>
</reference>
<dbReference type="AlphaFoldDB" id="A0A5D0WVX7"/>
<accession>A0A5D0WVX7</accession>
<evidence type="ECO:0000313" key="2">
    <source>
        <dbReference type="EMBL" id="TYC88465.1"/>
    </source>
</evidence>
<dbReference type="Pfam" id="PF01243">
    <property type="entry name" value="PNPOx_N"/>
    <property type="match status" value="1"/>
</dbReference>